<reference evidence="1 2" key="1">
    <citation type="submission" date="2024-01" db="EMBL/GenBank/DDBJ databases">
        <title>The complete chloroplast genome sequence of Lithospermum erythrorhizon: insights into the phylogenetic relationship among Boraginaceae species and the maternal lineages of purple gromwells.</title>
        <authorList>
            <person name="Okada T."/>
            <person name="Watanabe K."/>
        </authorList>
    </citation>
    <scope>NUCLEOTIDE SEQUENCE [LARGE SCALE GENOMIC DNA]</scope>
</reference>
<protein>
    <submittedName>
        <fullName evidence="1">Uncharacterized protein</fullName>
    </submittedName>
</protein>
<name>A0AAV3QEL6_LITER</name>
<sequence>MSSDLEIKRHDCEDFGYANSSMKRPFSELSIVEQGLKIWDFSSRTGYYLAIFFLCNYSSWSMFLDPPLQMIDKSVGKQISKVNHIRKVHKVLAYTWRFDVKESRLDVIVYHSVINDRKRKLVDLGCADFKIGNRSNRKRIF</sequence>
<comment type="caution">
    <text evidence="1">The sequence shown here is derived from an EMBL/GenBank/DDBJ whole genome shotgun (WGS) entry which is preliminary data.</text>
</comment>
<organism evidence="1 2">
    <name type="scientific">Lithospermum erythrorhizon</name>
    <name type="common">Purple gromwell</name>
    <name type="synonym">Lithospermum officinale var. erythrorhizon</name>
    <dbReference type="NCBI Taxonomy" id="34254"/>
    <lineage>
        <taxon>Eukaryota</taxon>
        <taxon>Viridiplantae</taxon>
        <taxon>Streptophyta</taxon>
        <taxon>Embryophyta</taxon>
        <taxon>Tracheophyta</taxon>
        <taxon>Spermatophyta</taxon>
        <taxon>Magnoliopsida</taxon>
        <taxon>eudicotyledons</taxon>
        <taxon>Gunneridae</taxon>
        <taxon>Pentapetalae</taxon>
        <taxon>asterids</taxon>
        <taxon>lamiids</taxon>
        <taxon>Boraginales</taxon>
        <taxon>Boraginaceae</taxon>
        <taxon>Boraginoideae</taxon>
        <taxon>Lithospermeae</taxon>
        <taxon>Lithospermum</taxon>
    </lineage>
</organism>
<dbReference type="Proteomes" id="UP001454036">
    <property type="component" value="Unassembled WGS sequence"/>
</dbReference>
<evidence type="ECO:0000313" key="1">
    <source>
        <dbReference type="EMBL" id="GAA0162535.1"/>
    </source>
</evidence>
<evidence type="ECO:0000313" key="2">
    <source>
        <dbReference type="Proteomes" id="UP001454036"/>
    </source>
</evidence>
<accession>A0AAV3QEL6</accession>
<keyword evidence="2" id="KW-1185">Reference proteome</keyword>
<proteinExistence type="predicted"/>
<gene>
    <name evidence="1" type="ORF">LIER_18608</name>
</gene>
<dbReference type="AlphaFoldDB" id="A0AAV3QEL6"/>
<dbReference type="EMBL" id="BAABME010004487">
    <property type="protein sequence ID" value="GAA0162535.1"/>
    <property type="molecule type" value="Genomic_DNA"/>
</dbReference>